<dbReference type="InterPro" id="IPR000534">
    <property type="entry name" value="Semialdehyde_DH_NAD-bd"/>
</dbReference>
<dbReference type="PANTHER" id="PTHR48079">
    <property type="entry name" value="PROTEIN YEEZ"/>
    <property type="match status" value="1"/>
</dbReference>
<dbReference type="SUPFAM" id="SSF51735">
    <property type="entry name" value="NAD(P)-binding Rossmann-fold domains"/>
    <property type="match status" value="1"/>
</dbReference>
<dbReference type="GO" id="GO:0005737">
    <property type="term" value="C:cytoplasm"/>
    <property type="evidence" value="ECO:0007669"/>
    <property type="project" value="TreeGrafter"/>
</dbReference>
<proteinExistence type="predicted"/>
<evidence type="ECO:0000259" key="1">
    <source>
        <dbReference type="SMART" id="SM00859"/>
    </source>
</evidence>
<dbReference type="EMBL" id="PVWQ01000012">
    <property type="protein sequence ID" value="RDW67344.1"/>
    <property type="molecule type" value="Genomic_DNA"/>
</dbReference>
<dbReference type="Gene3D" id="3.40.50.720">
    <property type="entry name" value="NAD(P)-binding Rossmann-like Domain"/>
    <property type="match status" value="1"/>
</dbReference>
<feature type="domain" description="Semialdehyde dehydrogenase NAD-binding" evidence="1">
    <location>
        <begin position="3"/>
        <end position="122"/>
    </location>
</feature>
<comment type="caution">
    <text evidence="2">The sequence shown here is derived from an EMBL/GenBank/DDBJ whole genome shotgun (WGS) entry which is preliminary data.</text>
</comment>
<dbReference type="InterPro" id="IPR051783">
    <property type="entry name" value="NAD(P)-dependent_oxidoreduct"/>
</dbReference>
<dbReference type="STRING" id="1810919.A0A3D8R0I8"/>
<dbReference type="InterPro" id="IPR036291">
    <property type="entry name" value="NAD(P)-bd_dom_sf"/>
</dbReference>
<dbReference type="Pfam" id="PF01370">
    <property type="entry name" value="Epimerase"/>
    <property type="match status" value="1"/>
</dbReference>
<dbReference type="GO" id="GO:0004029">
    <property type="term" value="F:aldehyde dehydrogenase (NAD+) activity"/>
    <property type="evidence" value="ECO:0007669"/>
    <property type="project" value="TreeGrafter"/>
</dbReference>
<sequence length="337" mass="36110">MTRIFLLGATGYIGGEVLHALQHAHPDYEIAALVRSAEKAGRVVAAYPRVRVVSGDLDNTSLVEEEARRSDVVIHAASNKHIGSVEAIARALKGRRDAYYIQVTGASVLGGPEIDASAYGEASDKVYDDLDGAQAVRDLILAYPNRRVVDNFILKLAGSGPKTAIIFPPIIFGAGSGPGNQRSIQVPSIAKNALKDKQAAYVGQGLSRWGAIHVADLAQLFVKLVEKAAEGGNGDIWDESGLYFAESGEMSFRDIASLVANEVYKLGFTEKPDATRSITAEECDRLFFAHGAVVLGTNARGRALRARKLLGWQPVKGALEDYISETVAAEAKQFDSL</sequence>
<organism evidence="2 3">
    <name type="scientific">Aspergillus mulundensis</name>
    <dbReference type="NCBI Taxonomy" id="1810919"/>
    <lineage>
        <taxon>Eukaryota</taxon>
        <taxon>Fungi</taxon>
        <taxon>Dikarya</taxon>
        <taxon>Ascomycota</taxon>
        <taxon>Pezizomycotina</taxon>
        <taxon>Eurotiomycetes</taxon>
        <taxon>Eurotiomycetidae</taxon>
        <taxon>Eurotiales</taxon>
        <taxon>Aspergillaceae</taxon>
        <taxon>Aspergillus</taxon>
        <taxon>Aspergillus subgen. Nidulantes</taxon>
    </lineage>
</organism>
<dbReference type="RefSeq" id="XP_026600312.1">
    <property type="nucleotide sequence ID" value="XM_026751226.1"/>
</dbReference>
<accession>A0A3D8R0I8</accession>
<dbReference type="GO" id="GO:1901607">
    <property type="term" value="P:alpha-amino acid biosynthetic process"/>
    <property type="evidence" value="ECO:0007669"/>
    <property type="project" value="UniProtKB-ARBA"/>
</dbReference>
<reference evidence="2 3" key="1">
    <citation type="journal article" date="2018" name="IMA Fungus">
        <title>IMA Genome-F 9: Draft genome sequence of Annulohypoxylon stygium, Aspergillus mulundensis, Berkeleyomyces basicola (syn. Thielaviopsis basicola), Ceratocystis smalleyi, two Cercospora beticola strains, Coleophoma cylindrospora, Fusarium fracticaudum, Phialophora cf. hyalina, and Morchella septimelata.</title>
        <authorList>
            <person name="Wingfield B.D."/>
            <person name="Bills G.F."/>
            <person name="Dong Y."/>
            <person name="Huang W."/>
            <person name="Nel W.J."/>
            <person name="Swalarsk-Parry B.S."/>
            <person name="Vaghefi N."/>
            <person name="Wilken P.M."/>
            <person name="An Z."/>
            <person name="de Beer Z.W."/>
            <person name="De Vos L."/>
            <person name="Chen L."/>
            <person name="Duong T.A."/>
            <person name="Gao Y."/>
            <person name="Hammerbacher A."/>
            <person name="Kikkert J.R."/>
            <person name="Li Y."/>
            <person name="Li H."/>
            <person name="Li K."/>
            <person name="Li Q."/>
            <person name="Liu X."/>
            <person name="Ma X."/>
            <person name="Naidoo K."/>
            <person name="Pethybridge S.J."/>
            <person name="Sun J."/>
            <person name="Steenkamp E.T."/>
            <person name="van der Nest M.A."/>
            <person name="van Wyk S."/>
            <person name="Wingfield M.J."/>
            <person name="Xiong C."/>
            <person name="Yue Q."/>
            <person name="Zhang X."/>
        </authorList>
    </citation>
    <scope>NUCLEOTIDE SEQUENCE [LARGE SCALE GENOMIC DNA]</scope>
    <source>
        <strain evidence="2 3">DSM 5745</strain>
    </source>
</reference>
<dbReference type="GeneID" id="38119580"/>
<dbReference type="InterPro" id="IPR001509">
    <property type="entry name" value="Epimerase_deHydtase"/>
</dbReference>
<dbReference type="OrthoDB" id="2130169at2759"/>
<dbReference type="AlphaFoldDB" id="A0A3D8R0I8"/>
<dbReference type="Pfam" id="PF13460">
    <property type="entry name" value="NAD_binding_10"/>
    <property type="match status" value="1"/>
</dbReference>
<dbReference type="GO" id="GO:0051287">
    <property type="term" value="F:NAD binding"/>
    <property type="evidence" value="ECO:0007669"/>
    <property type="project" value="InterPro"/>
</dbReference>
<protein>
    <recommendedName>
        <fullName evidence="1">Semialdehyde dehydrogenase NAD-binding domain-containing protein</fullName>
    </recommendedName>
</protein>
<dbReference type="Proteomes" id="UP000256690">
    <property type="component" value="Unassembled WGS sequence"/>
</dbReference>
<dbReference type="SMART" id="SM00859">
    <property type="entry name" value="Semialdhyde_dh"/>
    <property type="match status" value="1"/>
</dbReference>
<dbReference type="PANTHER" id="PTHR48079:SF8">
    <property type="entry name" value="NAD(P)-BINDING DOMAIN-CONTAINING PROTEIN"/>
    <property type="match status" value="1"/>
</dbReference>
<gene>
    <name evidence="2" type="ORF">DSM5745_09210</name>
</gene>
<name>A0A3D8R0I8_9EURO</name>
<dbReference type="InterPro" id="IPR016040">
    <property type="entry name" value="NAD(P)-bd_dom"/>
</dbReference>
<evidence type="ECO:0000313" key="2">
    <source>
        <dbReference type="EMBL" id="RDW67344.1"/>
    </source>
</evidence>
<evidence type="ECO:0000313" key="3">
    <source>
        <dbReference type="Proteomes" id="UP000256690"/>
    </source>
</evidence>
<keyword evidence="3" id="KW-1185">Reference proteome</keyword>